<dbReference type="InterPro" id="IPR001466">
    <property type="entry name" value="Beta-lactam-related"/>
</dbReference>
<organism evidence="3 4">
    <name type="scientific">Lacticaseibacillus jixianensis</name>
    <dbReference type="NCBI Taxonomy" id="2486012"/>
    <lineage>
        <taxon>Bacteria</taxon>
        <taxon>Bacillati</taxon>
        <taxon>Bacillota</taxon>
        <taxon>Bacilli</taxon>
        <taxon>Lactobacillales</taxon>
        <taxon>Lactobacillaceae</taxon>
        <taxon>Lacticaseibacillus</taxon>
    </lineage>
</organism>
<dbReference type="InterPro" id="IPR012338">
    <property type="entry name" value="Beta-lactam/transpept-like"/>
</dbReference>
<dbReference type="EC" id="3.-.-.-" evidence="3"/>
<sequence>MTDEILTLLQTGQHQQLFSQAVLAIQQTGRLTVRTVGDVQLGMATRFDLASLTKITGTLMGILHLLSTGQLHLETKLTTLFPALTDPAWAPVTIKHLLTHTSGLQSSFKFYRLNERLTVFDSLARVLPGTQGTVCYSDLNFMWLGLVIQAASGEALAPFLRCEVFAPLQMTNTSFSAEGAVPTRAAGKPDDGNASFFEAPVGHAGLFSSATDLIRFAEYWLAPTAALVSPVWLHASVQVQTPLGQPPRGFGWVLPGNPESFFNDFGPTAFGHTGYTGTSLLIVPAQQLAVVLLTDRTRFGTDQRFPDFRRAFHHQLAQLL</sequence>
<dbReference type="RefSeq" id="WP_125585352.1">
    <property type="nucleotide sequence ID" value="NZ_JBHTMO010000004.1"/>
</dbReference>
<dbReference type="Gene3D" id="3.40.710.10">
    <property type="entry name" value="DD-peptidase/beta-lactamase superfamily"/>
    <property type="match status" value="1"/>
</dbReference>
<keyword evidence="4" id="KW-1185">Reference proteome</keyword>
<gene>
    <name evidence="3" type="ORF">ACFQ3L_02375</name>
</gene>
<dbReference type="Proteomes" id="UP001597249">
    <property type="component" value="Unassembled WGS sequence"/>
</dbReference>
<evidence type="ECO:0000313" key="4">
    <source>
        <dbReference type="Proteomes" id="UP001597249"/>
    </source>
</evidence>
<dbReference type="Pfam" id="PF00144">
    <property type="entry name" value="Beta-lactamase"/>
    <property type="match status" value="1"/>
</dbReference>
<dbReference type="SUPFAM" id="SSF56601">
    <property type="entry name" value="beta-lactamase/transpeptidase-like"/>
    <property type="match status" value="1"/>
</dbReference>
<dbReference type="InterPro" id="IPR050789">
    <property type="entry name" value="Diverse_Enzym_Activities"/>
</dbReference>
<comment type="caution">
    <text evidence="3">The sequence shown here is derived from an EMBL/GenBank/DDBJ whole genome shotgun (WGS) entry which is preliminary data.</text>
</comment>
<evidence type="ECO:0000259" key="2">
    <source>
        <dbReference type="Pfam" id="PF00144"/>
    </source>
</evidence>
<dbReference type="PANTHER" id="PTHR43283">
    <property type="entry name" value="BETA-LACTAMASE-RELATED"/>
    <property type="match status" value="1"/>
</dbReference>
<evidence type="ECO:0000256" key="1">
    <source>
        <dbReference type="ARBA" id="ARBA00022801"/>
    </source>
</evidence>
<name>A0ABW4B6R5_9LACO</name>
<protein>
    <submittedName>
        <fullName evidence="3">Serine hydrolase domain-containing protein</fullName>
        <ecNumber evidence="3">3.-.-.-</ecNumber>
    </submittedName>
</protein>
<reference evidence="4" key="1">
    <citation type="journal article" date="2019" name="Int. J. Syst. Evol. Microbiol.">
        <title>The Global Catalogue of Microorganisms (GCM) 10K type strain sequencing project: providing services to taxonomists for standard genome sequencing and annotation.</title>
        <authorList>
            <consortium name="The Broad Institute Genomics Platform"/>
            <consortium name="The Broad Institute Genome Sequencing Center for Infectious Disease"/>
            <person name="Wu L."/>
            <person name="Ma J."/>
        </authorList>
    </citation>
    <scope>NUCLEOTIDE SEQUENCE [LARGE SCALE GENOMIC DNA]</scope>
    <source>
        <strain evidence="4">CCM 8911</strain>
    </source>
</reference>
<keyword evidence="1 3" id="KW-0378">Hydrolase</keyword>
<evidence type="ECO:0000313" key="3">
    <source>
        <dbReference type="EMBL" id="MFD1392433.1"/>
    </source>
</evidence>
<dbReference type="EMBL" id="JBHTMO010000004">
    <property type="protein sequence ID" value="MFD1392433.1"/>
    <property type="molecule type" value="Genomic_DNA"/>
</dbReference>
<dbReference type="GO" id="GO:0016787">
    <property type="term" value="F:hydrolase activity"/>
    <property type="evidence" value="ECO:0007669"/>
    <property type="project" value="UniProtKB-KW"/>
</dbReference>
<accession>A0ABW4B6R5</accession>
<dbReference type="PANTHER" id="PTHR43283:SF11">
    <property type="entry name" value="BETA-LACTAMASE-RELATED DOMAIN-CONTAINING PROTEIN"/>
    <property type="match status" value="1"/>
</dbReference>
<feature type="domain" description="Beta-lactamase-related" evidence="2">
    <location>
        <begin position="10"/>
        <end position="304"/>
    </location>
</feature>
<proteinExistence type="predicted"/>